<dbReference type="InterPro" id="IPR039421">
    <property type="entry name" value="Type_1_exporter"/>
</dbReference>
<evidence type="ECO:0000256" key="6">
    <source>
        <dbReference type="ARBA" id="ARBA00022989"/>
    </source>
</evidence>
<keyword evidence="3 8" id="KW-0812">Transmembrane</keyword>
<evidence type="ECO:0000259" key="9">
    <source>
        <dbReference type="PROSITE" id="PS50893"/>
    </source>
</evidence>
<dbReference type="eggNOG" id="COG1132">
    <property type="taxonomic scope" value="Bacteria"/>
</dbReference>
<dbReference type="PANTHER" id="PTHR43394">
    <property type="entry name" value="ATP-DEPENDENT PERMEASE MDL1, MITOCHONDRIAL"/>
    <property type="match status" value="1"/>
</dbReference>
<dbReference type="EMBL" id="ACIL03000016">
    <property type="protein sequence ID" value="ESL02506.1"/>
    <property type="molecule type" value="Genomic_DNA"/>
</dbReference>
<dbReference type="InterPro" id="IPR036640">
    <property type="entry name" value="ABC1_TM_sf"/>
</dbReference>
<dbReference type="GO" id="GO:0016887">
    <property type="term" value="F:ATP hydrolysis activity"/>
    <property type="evidence" value="ECO:0007669"/>
    <property type="project" value="InterPro"/>
</dbReference>
<reference evidence="11 12" key="1">
    <citation type="submission" date="2013-06" db="EMBL/GenBank/DDBJ databases">
        <authorList>
            <person name="Weinstock G."/>
            <person name="Sodergren E."/>
            <person name="Clifton S."/>
            <person name="Fulton L."/>
            <person name="Fulton B."/>
            <person name="Courtney L."/>
            <person name="Fronick C."/>
            <person name="Harrison M."/>
            <person name="Strong C."/>
            <person name="Farmer C."/>
            <person name="Delahaunty K."/>
            <person name="Markovic C."/>
            <person name="Hall O."/>
            <person name="Minx P."/>
            <person name="Tomlinson C."/>
            <person name="Mitreva M."/>
            <person name="Nelson J."/>
            <person name="Hou S."/>
            <person name="Wollam A."/>
            <person name="Pepin K.H."/>
            <person name="Johnson M."/>
            <person name="Bhonagiri V."/>
            <person name="Nash W.E."/>
            <person name="Warren W."/>
            <person name="Chinwalla A."/>
            <person name="Mardis E.R."/>
            <person name="Wilson R.K."/>
        </authorList>
    </citation>
    <scope>NUCLEOTIDE SEQUENCE [LARGE SCALE GENOMIC DNA]</scope>
    <source>
        <strain evidence="11 12">ATCC 51271</strain>
    </source>
</reference>
<protein>
    <submittedName>
        <fullName evidence="11">ABC transporter, ATP-binding protein</fullName>
    </submittedName>
</protein>
<dbReference type="SUPFAM" id="SSF52540">
    <property type="entry name" value="P-loop containing nucleoside triphosphate hydrolases"/>
    <property type="match status" value="1"/>
</dbReference>
<dbReference type="Pfam" id="PF00005">
    <property type="entry name" value="ABC_tran"/>
    <property type="match status" value="1"/>
</dbReference>
<keyword evidence="12" id="KW-1185">Reference proteome</keyword>
<dbReference type="PROSITE" id="PS50893">
    <property type="entry name" value="ABC_TRANSPORTER_2"/>
    <property type="match status" value="1"/>
</dbReference>
<dbReference type="GO" id="GO:0005524">
    <property type="term" value="F:ATP binding"/>
    <property type="evidence" value="ECO:0007669"/>
    <property type="project" value="UniProtKB-KW"/>
</dbReference>
<feature type="transmembrane region" description="Helical" evidence="8">
    <location>
        <begin position="63"/>
        <end position="80"/>
    </location>
</feature>
<keyword evidence="7 8" id="KW-0472">Membrane</keyword>
<evidence type="ECO:0000256" key="2">
    <source>
        <dbReference type="ARBA" id="ARBA00022448"/>
    </source>
</evidence>
<evidence type="ECO:0000256" key="3">
    <source>
        <dbReference type="ARBA" id="ARBA00022692"/>
    </source>
</evidence>
<dbReference type="InterPro" id="IPR011527">
    <property type="entry name" value="ABC1_TM_dom"/>
</dbReference>
<evidence type="ECO:0000256" key="7">
    <source>
        <dbReference type="ARBA" id="ARBA00023136"/>
    </source>
</evidence>
<accession>V2Y482</accession>
<feature type="transmembrane region" description="Helical" evidence="8">
    <location>
        <begin position="141"/>
        <end position="160"/>
    </location>
</feature>
<evidence type="ECO:0000313" key="12">
    <source>
        <dbReference type="Proteomes" id="UP000018227"/>
    </source>
</evidence>
<feature type="transmembrane region" description="Helical" evidence="8">
    <location>
        <begin position="20"/>
        <end position="43"/>
    </location>
</feature>
<dbReference type="InterPro" id="IPR017871">
    <property type="entry name" value="ABC_transporter-like_CS"/>
</dbReference>
<dbReference type="Gene3D" id="1.20.1560.10">
    <property type="entry name" value="ABC transporter type 1, transmembrane domain"/>
    <property type="match status" value="1"/>
</dbReference>
<feature type="transmembrane region" description="Helical" evidence="8">
    <location>
        <begin position="166"/>
        <end position="185"/>
    </location>
</feature>
<dbReference type="AlphaFoldDB" id="V2Y482"/>
<feature type="transmembrane region" description="Helical" evidence="8">
    <location>
        <begin position="280"/>
        <end position="307"/>
    </location>
</feature>
<proteinExistence type="predicted"/>
<name>V2Y482_9FIRM</name>
<dbReference type="PROSITE" id="PS50929">
    <property type="entry name" value="ABC_TM1F"/>
    <property type="match status" value="1"/>
</dbReference>
<evidence type="ECO:0000256" key="5">
    <source>
        <dbReference type="ARBA" id="ARBA00022840"/>
    </source>
</evidence>
<dbReference type="GO" id="GO:0005886">
    <property type="term" value="C:plasma membrane"/>
    <property type="evidence" value="ECO:0007669"/>
    <property type="project" value="UniProtKB-SubCell"/>
</dbReference>
<keyword evidence="4" id="KW-0547">Nucleotide-binding</keyword>
<dbReference type="FunFam" id="3.40.50.300:FF:000287">
    <property type="entry name" value="Multidrug ABC transporter ATP-binding protein"/>
    <property type="match status" value="1"/>
</dbReference>
<dbReference type="InterPro" id="IPR003593">
    <property type="entry name" value="AAA+_ATPase"/>
</dbReference>
<dbReference type="Gene3D" id="3.40.50.300">
    <property type="entry name" value="P-loop containing nucleotide triphosphate hydrolases"/>
    <property type="match status" value="1"/>
</dbReference>
<sequence length="582" mass="65801">MLNTVNNFLNLMKGRRNKLYLSFFLNFVDGILIMLPLILTYYMVAAMPEFNQNSLKRLDEQTVMLYISVMAVIIVFRIILRYATMHLRSGAGYEALCEKRISLGSHLKQASLGFFSKKNQGDLISTITSDAAYLEIEGIAVIEKAAVGIPALVIGLLFLFFIDYKIFLFSVFLFIPVWIFYRRLATVQDRLDINRQELIGRVTEKTLEFVHGIHVLKSFQTEKTQRTKIIQMFEKLREESIRNELSHLFPLASFQFCFRLITTGIILFSGVLFLGNEIDFMKLFLLTISSLALFQGVEAMGIFSIFAKMTEQSISRMDIIDNIPPMSDISGTEKTDKTDISYENVSFAYNSIPVLKGISFNVPEGTTTALVGLSGSDKTTIINLLGRFWDVKQGKIKIGGIEIKNLSYEYLLSKLSFVFQDVVLFEDSVAGNIRIGKPDDTLDEVINAAKRAGCHDFIMNLPEGYDTILGEGGAKLSGGEKQRISIARALIKDAPIVLLDEVTANVDVENEVKIQAAMRELLKNKTVIMIAHKLSTVQNSDQILVIKDGRISQRGTHKELVREEGLYKKLWDMQYRTGQWKL</sequence>
<feature type="domain" description="ABC transporter" evidence="9">
    <location>
        <begin position="340"/>
        <end position="573"/>
    </location>
</feature>
<feature type="domain" description="ABC transmembrane type-1" evidence="10">
    <location>
        <begin position="21"/>
        <end position="312"/>
    </location>
</feature>
<evidence type="ECO:0000256" key="1">
    <source>
        <dbReference type="ARBA" id="ARBA00004651"/>
    </source>
</evidence>
<dbReference type="InterPro" id="IPR003439">
    <property type="entry name" value="ABC_transporter-like_ATP-bd"/>
</dbReference>
<organism evidence="11 12">
    <name type="scientific">Catonella morbi ATCC 51271</name>
    <dbReference type="NCBI Taxonomy" id="592026"/>
    <lineage>
        <taxon>Bacteria</taxon>
        <taxon>Bacillati</taxon>
        <taxon>Bacillota</taxon>
        <taxon>Clostridia</taxon>
        <taxon>Lachnospirales</taxon>
        <taxon>Lachnospiraceae</taxon>
        <taxon>Catonella</taxon>
    </lineage>
</organism>
<dbReference type="PANTHER" id="PTHR43394:SF1">
    <property type="entry name" value="ATP-BINDING CASSETTE SUB-FAMILY B MEMBER 10, MITOCHONDRIAL"/>
    <property type="match status" value="1"/>
</dbReference>
<dbReference type="STRING" id="592026.GCWU0000282_002642"/>
<evidence type="ECO:0000259" key="10">
    <source>
        <dbReference type="PROSITE" id="PS50929"/>
    </source>
</evidence>
<comment type="caution">
    <text evidence="11">The sequence shown here is derived from an EMBL/GenBank/DDBJ whole genome shotgun (WGS) entry which is preliminary data.</text>
</comment>
<dbReference type="HOGENOM" id="CLU_000604_84_9_9"/>
<keyword evidence="6 8" id="KW-1133">Transmembrane helix</keyword>
<dbReference type="Proteomes" id="UP000018227">
    <property type="component" value="Unassembled WGS sequence"/>
</dbReference>
<dbReference type="SMART" id="SM00382">
    <property type="entry name" value="AAA"/>
    <property type="match status" value="1"/>
</dbReference>
<comment type="subcellular location">
    <subcellularLocation>
        <location evidence="1">Cell membrane</location>
        <topology evidence="1">Multi-pass membrane protein</topology>
    </subcellularLocation>
</comment>
<evidence type="ECO:0000256" key="8">
    <source>
        <dbReference type="SAM" id="Phobius"/>
    </source>
</evidence>
<feature type="transmembrane region" description="Helical" evidence="8">
    <location>
        <begin position="256"/>
        <end position="274"/>
    </location>
</feature>
<dbReference type="InterPro" id="IPR027417">
    <property type="entry name" value="P-loop_NTPase"/>
</dbReference>
<dbReference type="RefSeq" id="WP_023355488.1">
    <property type="nucleotide sequence ID" value="NZ_KI535369.1"/>
</dbReference>
<dbReference type="PROSITE" id="PS00211">
    <property type="entry name" value="ABC_TRANSPORTER_1"/>
    <property type="match status" value="1"/>
</dbReference>
<evidence type="ECO:0000256" key="4">
    <source>
        <dbReference type="ARBA" id="ARBA00022741"/>
    </source>
</evidence>
<dbReference type="Pfam" id="PF00664">
    <property type="entry name" value="ABC_membrane"/>
    <property type="match status" value="1"/>
</dbReference>
<dbReference type="GO" id="GO:0015421">
    <property type="term" value="F:ABC-type oligopeptide transporter activity"/>
    <property type="evidence" value="ECO:0007669"/>
    <property type="project" value="TreeGrafter"/>
</dbReference>
<dbReference type="SUPFAM" id="SSF90123">
    <property type="entry name" value="ABC transporter transmembrane region"/>
    <property type="match status" value="1"/>
</dbReference>
<evidence type="ECO:0000313" key="11">
    <source>
        <dbReference type="EMBL" id="ESL02506.1"/>
    </source>
</evidence>
<keyword evidence="2" id="KW-0813">Transport</keyword>
<dbReference type="OrthoDB" id="9762778at2"/>
<keyword evidence="5 11" id="KW-0067">ATP-binding</keyword>
<gene>
    <name evidence="11" type="ORF">GCWU0000282_002642</name>
</gene>